<reference evidence="2" key="1">
    <citation type="submission" date="2018-10" db="EMBL/GenBank/DDBJ databases">
        <title>Hidden diversity of soil giant viruses.</title>
        <authorList>
            <person name="Schulz F."/>
            <person name="Alteio L."/>
            <person name="Goudeau D."/>
            <person name="Ryan E.M."/>
            <person name="Malmstrom R.R."/>
            <person name="Blanchard J."/>
            <person name="Woyke T."/>
        </authorList>
    </citation>
    <scope>NUCLEOTIDE SEQUENCE</scope>
    <source>
        <strain evidence="2">HYV1</strain>
    </source>
</reference>
<dbReference type="PANTHER" id="PTHR37844">
    <property type="entry name" value="SER/THR PROTEIN PHOSPHATASE SUPERFAMILY (AFU_ORTHOLOGUE AFUA_1G14840)"/>
    <property type="match status" value="1"/>
</dbReference>
<accession>A0A3G5A7Z5</accession>
<dbReference type="SUPFAM" id="SSF56300">
    <property type="entry name" value="Metallo-dependent phosphatases"/>
    <property type="match status" value="1"/>
</dbReference>
<dbReference type="PANTHER" id="PTHR37844:SF2">
    <property type="entry name" value="SER_THR PROTEIN PHOSPHATASE SUPERFAMILY (AFU_ORTHOLOGUE AFUA_1G14840)"/>
    <property type="match status" value="1"/>
</dbReference>
<protein>
    <submittedName>
        <fullName evidence="2">Metallophosphatase</fullName>
    </submittedName>
</protein>
<dbReference type="GO" id="GO:0016787">
    <property type="term" value="F:hydrolase activity"/>
    <property type="evidence" value="ECO:0007669"/>
    <property type="project" value="InterPro"/>
</dbReference>
<gene>
    <name evidence="2" type="ORF">Hyperionvirus2_2</name>
</gene>
<name>A0A3G5A7Z5_9VIRU</name>
<evidence type="ECO:0000313" key="2">
    <source>
        <dbReference type="EMBL" id="AYV82634.1"/>
    </source>
</evidence>
<dbReference type="Pfam" id="PF00149">
    <property type="entry name" value="Metallophos"/>
    <property type="match status" value="1"/>
</dbReference>
<organism evidence="2">
    <name type="scientific">Hyperionvirus sp</name>
    <dbReference type="NCBI Taxonomy" id="2487770"/>
    <lineage>
        <taxon>Viruses</taxon>
        <taxon>Varidnaviria</taxon>
        <taxon>Bamfordvirae</taxon>
        <taxon>Nucleocytoviricota</taxon>
        <taxon>Megaviricetes</taxon>
        <taxon>Imitervirales</taxon>
        <taxon>Mimiviridae</taxon>
        <taxon>Klosneuvirinae</taxon>
    </lineage>
</organism>
<dbReference type="EMBL" id="MK072384">
    <property type="protein sequence ID" value="AYV82634.1"/>
    <property type="molecule type" value="Genomic_DNA"/>
</dbReference>
<dbReference type="InterPro" id="IPR029052">
    <property type="entry name" value="Metallo-depent_PP-like"/>
</dbReference>
<proteinExistence type="predicted"/>
<evidence type="ECO:0000259" key="1">
    <source>
        <dbReference type="Pfam" id="PF00149"/>
    </source>
</evidence>
<dbReference type="InterPro" id="IPR004843">
    <property type="entry name" value="Calcineurin-like_PHP"/>
</dbReference>
<dbReference type="Gene3D" id="3.60.21.10">
    <property type="match status" value="1"/>
</dbReference>
<feature type="domain" description="Calcineurin-like phosphoesterase" evidence="1">
    <location>
        <begin position="5"/>
        <end position="224"/>
    </location>
</feature>
<sequence length="258" mass="29368">MAMEIQVISDIHLEFLEEFRFEDIVKVSAPYLAICGDLGVPYLEGYDKFLSECSGAFKEVFLIAGNHEYYQWKRKSGETYSMIEVDEEIGEIVGKYKNVHFLNNECFIIGDVAILGSTLWSEIGKENYFNAEMCMNDYKYIYVSRKAPVSAKFISEKFKGNCEWLKGAIEKLGDKKIVVMTHHLPSFRLIHERFKGSKLNCCFASDLEHLMKGVTVWLAGHTHVSFNVKISETSCVVNPKGYFGENPDYDSGLVIKVG</sequence>